<dbReference type="EMBL" id="KN822986">
    <property type="protein sequence ID" value="KIO29115.1"/>
    <property type="molecule type" value="Genomic_DNA"/>
</dbReference>
<protein>
    <recommendedName>
        <fullName evidence="4">Mediator of RNA polymerase II transcription subunit 20</fullName>
    </recommendedName>
    <alternativeName>
        <fullName evidence="4">Mediator complex subunit 20</fullName>
    </alternativeName>
</protein>
<dbReference type="GO" id="GO:0016592">
    <property type="term" value="C:mediator complex"/>
    <property type="evidence" value="ECO:0007669"/>
    <property type="project" value="InterPro"/>
</dbReference>
<organism evidence="6 7">
    <name type="scientific">Tulasnella calospora MUT 4182</name>
    <dbReference type="NCBI Taxonomy" id="1051891"/>
    <lineage>
        <taxon>Eukaryota</taxon>
        <taxon>Fungi</taxon>
        <taxon>Dikarya</taxon>
        <taxon>Basidiomycota</taxon>
        <taxon>Agaricomycotina</taxon>
        <taxon>Agaricomycetes</taxon>
        <taxon>Cantharellales</taxon>
        <taxon>Tulasnellaceae</taxon>
        <taxon>Tulasnella</taxon>
    </lineage>
</organism>
<dbReference type="OrthoDB" id="2536675at2759"/>
<evidence type="ECO:0000256" key="3">
    <source>
        <dbReference type="ARBA" id="ARBA00023242"/>
    </source>
</evidence>
<dbReference type="HOGENOM" id="CLU_080203_0_0_1"/>
<dbReference type="AlphaFoldDB" id="A0A0C3QDL5"/>
<keyword evidence="7" id="KW-1185">Reference proteome</keyword>
<dbReference type="GO" id="GO:0003712">
    <property type="term" value="F:transcription coregulator activity"/>
    <property type="evidence" value="ECO:0007669"/>
    <property type="project" value="InterPro"/>
</dbReference>
<keyword evidence="3 4" id="KW-0539">Nucleus</keyword>
<keyword evidence="4" id="KW-0010">Activator</keyword>
<evidence type="ECO:0000313" key="7">
    <source>
        <dbReference type="Proteomes" id="UP000054248"/>
    </source>
</evidence>
<dbReference type="InterPro" id="IPR013921">
    <property type="entry name" value="Mediator_Med20"/>
</dbReference>
<proteinExistence type="inferred from homology"/>
<accession>A0A0C3QDL5</accession>
<evidence type="ECO:0000256" key="1">
    <source>
        <dbReference type="ARBA" id="ARBA00004123"/>
    </source>
</evidence>
<reference evidence="6 7" key="1">
    <citation type="submission" date="2014-04" db="EMBL/GenBank/DDBJ databases">
        <authorList>
            <consortium name="DOE Joint Genome Institute"/>
            <person name="Kuo A."/>
            <person name="Girlanda M."/>
            <person name="Perotto S."/>
            <person name="Kohler A."/>
            <person name="Nagy L.G."/>
            <person name="Floudas D."/>
            <person name="Copeland A."/>
            <person name="Barry K.W."/>
            <person name="Cichocki N."/>
            <person name="Veneault-Fourrey C."/>
            <person name="LaButti K."/>
            <person name="Lindquist E.A."/>
            <person name="Lipzen A."/>
            <person name="Lundell T."/>
            <person name="Morin E."/>
            <person name="Murat C."/>
            <person name="Sun H."/>
            <person name="Tunlid A."/>
            <person name="Henrissat B."/>
            <person name="Grigoriev I.V."/>
            <person name="Hibbett D.S."/>
            <person name="Martin F."/>
            <person name="Nordberg H.P."/>
            <person name="Cantor M.N."/>
            <person name="Hua S.X."/>
        </authorList>
    </citation>
    <scope>NUCLEOTIDE SEQUENCE [LARGE SCALE GENOMIC DNA]</scope>
    <source>
        <strain evidence="6 7">MUT 4182</strain>
    </source>
</reference>
<gene>
    <name evidence="4" type="primary">MED20</name>
    <name evidence="6" type="ORF">M407DRAFT_172573</name>
</gene>
<comment type="subunit">
    <text evidence="4">Component of the Mediator complex.</text>
</comment>
<dbReference type="Proteomes" id="UP000054248">
    <property type="component" value="Unassembled WGS sequence"/>
</dbReference>
<evidence type="ECO:0000256" key="2">
    <source>
        <dbReference type="ARBA" id="ARBA00010743"/>
    </source>
</evidence>
<feature type="region of interest" description="Disordered" evidence="5">
    <location>
        <begin position="220"/>
        <end position="259"/>
    </location>
</feature>
<evidence type="ECO:0000313" key="6">
    <source>
        <dbReference type="EMBL" id="KIO29115.1"/>
    </source>
</evidence>
<dbReference type="GO" id="GO:0006357">
    <property type="term" value="P:regulation of transcription by RNA polymerase II"/>
    <property type="evidence" value="ECO:0007669"/>
    <property type="project" value="InterPro"/>
</dbReference>
<comment type="similarity">
    <text evidence="2 4">Belongs to the Mediator complex subunit 20 family.</text>
</comment>
<comment type="subcellular location">
    <subcellularLocation>
        <location evidence="1 4">Nucleus</location>
    </subcellularLocation>
</comment>
<feature type="compositionally biased region" description="Basic and acidic residues" evidence="5">
    <location>
        <begin position="245"/>
        <end position="259"/>
    </location>
</feature>
<keyword evidence="4" id="KW-0805">Transcription regulation</keyword>
<comment type="function">
    <text evidence="4">Component of the Mediator complex, a coactivator involved in the regulated transcription of nearly all RNA polymerase II-dependent genes. Mediator functions as a bridge to convey information from gene-specific regulatory proteins to the basal RNA polymerase II transcription machinery. Mediator is recruited to promoters by direct interactions with regulatory proteins and serves as a scaffold for the assembly of a functional preinitiation complex with RNA polymerase II and the general transcription factors.</text>
</comment>
<name>A0A0C3QDL5_9AGAM</name>
<reference evidence="7" key="2">
    <citation type="submission" date="2015-01" db="EMBL/GenBank/DDBJ databases">
        <title>Evolutionary Origins and Diversification of the Mycorrhizal Mutualists.</title>
        <authorList>
            <consortium name="DOE Joint Genome Institute"/>
            <consortium name="Mycorrhizal Genomics Consortium"/>
            <person name="Kohler A."/>
            <person name="Kuo A."/>
            <person name="Nagy L.G."/>
            <person name="Floudas D."/>
            <person name="Copeland A."/>
            <person name="Barry K.W."/>
            <person name="Cichocki N."/>
            <person name="Veneault-Fourrey C."/>
            <person name="LaButti K."/>
            <person name="Lindquist E.A."/>
            <person name="Lipzen A."/>
            <person name="Lundell T."/>
            <person name="Morin E."/>
            <person name="Murat C."/>
            <person name="Riley R."/>
            <person name="Ohm R."/>
            <person name="Sun H."/>
            <person name="Tunlid A."/>
            <person name="Henrissat B."/>
            <person name="Grigoriev I.V."/>
            <person name="Hibbett D.S."/>
            <person name="Martin F."/>
        </authorList>
    </citation>
    <scope>NUCLEOTIDE SEQUENCE [LARGE SCALE GENOMIC DNA]</scope>
    <source>
        <strain evidence="7">MUT 4182</strain>
    </source>
</reference>
<evidence type="ECO:0000256" key="4">
    <source>
        <dbReference type="RuleBase" id="RU364152"/>
    </source>
</evidence>
<keyword evidence="4" id="KW-0804">Transcription</keyword>
<dbReference type="Pfam" id="PF08612">
    <property type="entry name" value="Med20"/>
    <property type="match status" value="1"/>
</dbReference>
<evidence type="ECO:0000256" key="5">
    <source>
        <dbReference type="SAM" id="MobiDB-lite"/>
    </source>
</evidence>
<sequence>MGYTVLVRWKDADEKNDLAGFGRIAQQITGVHGGATKGQWQLYARFYKSTTWPSRSINTMTTGDTCFVLCEDTSAPGHVSFENTKRATLAQDPNAQVPARPSHYKSTSLTLSPPTLLGLLFQQIGGGTVWSNWMPGALPDIEINGAVFQIGEDLIIRVGRVIQKNQPRGLVIEAELIPLPRAPGPGEDPRLLQELITAVAPTNADVKAVSLTEEQWNEILAGPDQETTTKTSNDDDDDDLFTWPGKEDETSPQKDWIGPEREKRSAFLLLKLLVTEGTQR</sequence>
<dbReference type="STRING" id="1051891.A0A0C3QDL5"/>